<evidence type="ECO:0000256" key="3">
    <source>
        <dbReference type="ARBA" id="ARBA00022670"/>
    </source>
</evidence>
<dbReference type="EC" id="3.4.13.18" evidence="10"/>
<dbReference type="Proteomes" id="UP000681343">
    <property type="component" value="Chromosome"/>
</dbReference>
<comment type="cofactor">
    <cofactor evidence="2">
        <name>Zn(2+)</name>
        <dbReference type="ChEBI" id="CHEBI:29105"/>
    </cofactor>
</comment>
<evidence type="ECO:0000256" key="14">
    <source>
        <dbReference type="ARBA" id="ARBA00075285"/>
    </source>
</evidence>
<comment type="similarity">
    <text evidence="12">Belongs to the peptidase M20C family.</text>
</comment>
<evidence type="ECO:0000256" key="17">
    <source>
        <dbReference type="ARBA" id="ARBA00078074"/>
    </source>
</evidence>
<evidence type="ECO:0000256" key="7">
    <source>
        <dbReference type="ARBA" id="ARBA00023049"/>
    </source>
</evidence>
<evidence type="ECO:0000256" key="4">
    <source>
        <dbReference type="ARBA" id="ARBA00022723"/>
    </source>
</evidence>
<dbReference type="NCBIfam" id="TIGR01893">
    <property type="entry name" value="aa-his-dipept"/>
    <property type="match status" value="1"/>
</dbReference>
<dbReference type="PANTHER" id="PTHR43501">
    <property type="entry name" value="CYTOSOL NON-SPECIFIC DIPEPTIDASE"/>
    <property type="match status" value="1"/>
</dbReference>
<evidence type="ECO:0000256" key="10">
    <source>
        <dbReference type="ARBA" id="ARBA00038976"/>
    </source>
</evidence>
<evidence type="ECO:0000256" key="5">
    <source>
        <dbReference type="ARBA" id="ARBA00022801"/>
    </source>
</evidence>
<dbReference type="EMBL" id="AP023415">
    <property type="protein sequence ID" value="BCK78249.1"/>
    <property type="molecule type" value="Genomic_DNA"/>
</dbReference>
<organism evidence="18 19">
    <name type="scientific">Vescimonas fastidiosa</name>
    <dbReference type="NCBI Taxonomy" id="2714353"/>
    <lineage>
        <taxon>Bacteria</taxon>
        <taxon>Bacillati</taxon>
        <taxon>Bacillota</taxon>
        <taxon>Clostridia</taxon>
        <taxon>Eubacteriales</taxon>
        <taxon>Oscillospiraceae</taxon>
        <taxon>Vescimonas</taxon>
    </lineage>
</organism>
<accession>A0A810PMW2</accession>
<keyword evidence="4" id="KW-0479">Metal-binding</keyword>
<evidence type="ECO:0000256" key="12">
    <source>
        <dbReference type="ARBA" id="ARBA00061423"/>
    </source>
</evidence>
<evidence type="ECO:0000313" key="18">
    <source>
        <dbReference type="EMBL" id="BCK78249.1"/>
    </source>
</evidence>
<dbReference type="PANTHER" id="PTHR43501:SF1">
    <property type="entry name" value="CYTOSOL NON-SPECIFIC DIPEPTIDASE"/>
    <property type="match status" value="1"/>
</dbReference>
<dbReference type="GO" id="GO:0006508">
    <property type="term" value="P:proteolysis"/>
    <property type="evidence" value="ECO:0007669"/>
    <property type="project" value="UniProtKB-KW"/>
</dbReference>
<protein>
    <recommendedName>
        <fullName evidence="13">Cytosol non-specific dipeptidase</fullName>
        <ecNumber evidence="10">3.4.13.18</ecNumber>
    </recommendedName>
    <alternativeName>
        <fullName evidence="16">Aminoacyl-histidine dipeptidase</fullName>
    </alternativeName>
    <alternativeName>
        <fullName evidence="15">Beta-alanyl-histidine dipeptidase</fullName>
    </alternativeName>
    <alternativeName>
        <fullName evidence="14">Carnosinase</fullName>
    </alternativeName>
    <alternativeName>
        <fullName evidence="11">Peptidase D</fullName>
    </alternativeName>
    <alternativeName>
        <fullName evidence="17">Xaa-His dipeptidase</fullName>
    </alternativeName>
</protein>
<evidence type="ECO:0000256" key="11">
    <source>
        <dbReference type="ARBA" id="ARBA00044252"/>
    </source>
</evidence>
<evidence type="ECO:0000256" key="13">
    <source>
        <dbReference type="ARBA" id="ARBA00071271"/>
    </source>
</evidence>
<dbReference type="GO" id="GO:0005829">
    <property type="term" value="C:cytosol"/>
    <property type="evidence" value="ECO:0007669"/>
    <property type="project" value="TreeGrafter"/>
</dbReference>
<keyword evidence="6" id="KW-0862">Zinc</keyword>
<dbReference type="InterPro" id="IPR002933">
    <property type="entry name" value="Peptidase_M20"/>
</dbReference>
<evidence type="ECO:0000256" key="16">
    <source>
        <dbReference type="ARBA" id="ARBA00077688"/>
    </source>
</evidence>
<comment type="cofactor">
    <cofactor evidence="1">
        <name>Co(2+)</name>
        <dbReference type="ChEBI" id="CHEBI:48828"/>
    </cofactor>
</comment>
<reference evidence="18" key="1">
    <citation type="submission" date="2020-09" db="EMBL/GenBank/DDBJ databases">
        <title>New species isolated from human feces.</title>
        <authorList>
            <person name="Kitahara M."/>
            <person name="Shigeno Y."/>
            <person name="Shime M."/>
            <person name="Matsumoto Y."/>
            <person name="Nakamura S."/>
            <person name="Motooka D."/>
            <person name="Fukuoka S."/>
            <person name="Nishikawa H."/>
            <person name="Benno Y."/>
        </authorList>
    </citation>
    <scope>NUCLEOTIDE SEQUENCE</scope>
    <source>
        <strain evidence="18">MM35</strain>
    </source>
</reference>
<dbReference type="CDD" id="cd03890">
    <property type="entry name" value="M20_pepD"/>
    <property type="match status" value="1"/>
</dbReference>
<comment type="catalytic activity">
    <reaction evidence="9">
        <text>Hydrolysis of dipeptides, preferentially hydrophobic dipeptides including prolyl amino acids.</text>
        <dbReference type="EC" id="3.4.13.18"/>
    </reaction>
</comment>
<keyword evidence="5" id="KW-0378">Hydrolase</keyword>
<dbReference type="Pfam" id="PF01546">
    <property type="entry name" value="Peptidase_M20"/>
    <property type="match status" value="1"/>
</dbReference>
<evidence type="ECO:0000256" key="2">
    <source>
        <dbReference type="ARBA" id="ARBA00001947"/>
    </source>
</evidence>
<evidence type="ECO:0000256" key="15">
    <source>
        <dbReference type="ARBA" id="ARBA00076004"/>
    </source>
</evidence>
<evidence type="ECO:0000256" key="6">
    <source>
        <dbReference type="ARBA" id="ARBA00022833"/>
    </source>
</evidence>
<dbReference type="FunFam" id="3.40.630.10:FF:000018">
    <property type="entry name" value="Aminoacyl-histidine dipeptidase PepD"/>
    <property type="match status" value="1"/>
</dbReference>
<keyword evidence="3" id="KW-0645">Protease</keyword>
<dbReference type="InterPro" id="IPR001160">
    <property type="entry name" value="Peptidase_M20C"/>
</dbReference>
<dbReference type="KEGG" id="vfa:MM35RIKEN_04410"/>
<sequence length="479" mass="51232">MAVLEGLEPRGVLHWFEELCRIPHGSGNTQALSDYLVQFGRERGLAVQQDALGNVILCKPGTPGYENAPAVMLQGHMDMVCEMAPGCTKDMAREGLDLVVDGDAIYAEGTTLGADDGIAVAMGLALLDSHDIPHPPLEVVLTVDEEVGMKGATGIDLSGLKSRLLLNLDSETEGEITAGCAGAARVDIAVPVKRDAFPGETVEITVSGLLGGHSGAAIDRGRANAMVLLGRILYAFLQENSGRLVTLSGGGKDNAIPVAASAVLTVADAEKTTLICQKMEKIFRREFAVADSDITVAVAPCRSDVLPMDADSTHRVLALLQCAPNGVLERSREVEGLVQTSLNLGILATEADSVVATFCVRSNMNTQKEMLLQKLELLCDLLGGKMSVSGSYPAWEFREDSPLRSLIVEVFTEQYGHAPKIEVLHGGVECGMLADKLPGLDAVSMGPEVNQIHTPRERMYISSVQRTWNLVLETLRRLH</sequence>
<dbReference type="RefSeq" id="WP_212818888.1">
    <property type="nucleotide sequence ID" value="NZ_AP023415.1"/>
</dbReference>
<dbReference type="PIRSF" id="PIRSF016599">
    <property type="entry name" value="Xaa-His_dipept"/>
    <property type="match status" value="1"/>
</dbReference>
<dbReference type="SUPFAM" id="SSF53187">
    <property type="entry name" value="Zn-dependent exopeptidases"/>
    <property type="match status" value="1"/>
</dbReference>
<dbReference type="FunFam" id="3.40.630.10:FF:000015">
    <property type="entry name" value="Aminoacyl-histidine dipeptidase PepD"/>
    <property type="match status" value="1"/>
</dbReference>
<proteinExistence type="inferred from homology"/>
<keyword evidence="8" id="KW-0170">Cobalt</keyword>
<keyword evidence="19" id="KW-1185">Reference proteome</keyword>
<gene>
    <name evidence="18" type="primary">pepD</name>
    <name evidence="18" type="ORF">MM35RIKEN_04410</name>
</gene>
<dbReference type="AlphaFoldDB" id="A0A810PMW2"/>
<name>A0A810PMW2_9FIRM</name>
<keyword evidence="7" id="KW-0482">Metalloprotease</keyword>
<evidence type="ECO:0000256" key="8">
    <source>
        <dbReference type="ARBA" id="ARBA00023285"/>
    </source>
</evidence>
<dbReference type="Gene3D" id="3.40.630.10">
    <property type="entry name" value="Zn peptidases"/>
    <property type="match status" value="2"/>
</dbReference>
<dbReference type="PRINTS" id="PR00934">
    <property type="entry name" value="XHISDIPTASE"/>
</dbReference>
<dbReference type="GO" id="GO:0070573">
    <property type="term" value="F:metallodipeptidase activity"/>
    <property type="evidence" value="ECO:0007669"/>
    <property type="project" value="TreeGrafter"/>
</dbReference>
<evidence type="ECO:0000256" key="9">
    <source>
        <dbReference type="ARBA" id="ARBA00036421"/>
    </source>
</evidence>
<evidence type="ECO:0000256" key="1">
    <source>
        <dbReference type="ARBA" id="ARBA00001941"/>
    </source>
</evidence>
<evidence type="ECO:0000313" key="19">
    <source>
        <dbReference type="Proteomes" id="UP000681343"/>
    </source>
</evidence>
<dbReference type="GO" id="GO:0046872">
    <property type="term" value="F:metal ion binding"/>
    <property type="evidence" value="ECO:0007669"/>
    <property type="project" value="UniProtKB-KW"/>
</dbReference>